<protein>
    <submittedName>
        <fullName evidence="3">Uncharacterized protein</fullName>
    </submittedName>
</protein>
<comment type="caution">
    <text evidence="3">The sequence shown here is derived from an EMBL/GenBank/DDBJ whole genome shotgun (WGS) entry which is preliminary data.</text>
</comment>
<feature type="chain" id="PRO_5013105071" evidence="2">
    <location>
        <begin position="28"/>
        <end position="83"/>
    </location>
</feature>
<keyword evidence="2" id="KW-0732">Signal</keyword>
<proteinExistence type="predicted"/>
<gene>
    <name evidence="3" type="ORF">COC42_06335</name>
</gene>
<sequence>MEEEPMSFIAKAAIAAVSLGLAAPALAEDPKPAEARPAAATSYRPSDTTRICVRETITGSRVPRMICNTMKGWKAQGVDPFQR</sequence>
<name>A0A2A4B790_9SPHN</name>
<feature type="signal peptide" evidence="2">
    <location>
        <begin position="1"/>
        <end position="27"/>
    </location>
</feature>
<feature type="region of interest" description="Disordered" evidence="1">
    <location>
        <begin position="27"/>
        <end position="46"/>
    </location>
</feature>
<organism evidence="3 4">
    <name type="scientific">Sphingomonas spermidinifaciens</name>
    <dbReference type="NCBI Taxonomy" id="1141889"/>
    <lineage>
        <taxon>Bacteria</taxon>
        <taxon>Pseudomonadati</taxon>
        <taxon>Pseudomonadota</taxon>
        <taxon>Alphaproteobacteria</taxon>
        <taxon>Sphingomonadales</taxon>
        <taxon>Sphingomonadaceae</taxon>
        <taxon>Sphingomonas</taxon>
    </lineage>
</organism>
<accession>A0A2A4B790</accession>
<evidence type="ECO:0000256" key="1">
    <source>
        <dbReference type="SAM" id="MobiDB-lite"/>
    </source>
</evidence>
<evidence type="ECO:0000256" key="2">
    <source>
        <dbReference type="SAM" id="SignalP"/>
    </source>
</evidence>
<dbReference type="EMBL" id="NWMW01000001">
    <property type="protein sequence ID" value="PCD03937.1"/>
    <property type="molecule type" value="Genomic_DNA"/>
</dbReference>
<dbReference type="AlphaFoldDB" id="A0A2A4B790"/>
<keyword evidence="4" id="KW-1185">Reference proteome</keyword>
<reference evidence="3 4" key="1">
    <citation type="submission" date="2017-09" db="EMBL/GenBank/DDBJ databases">
        <title>Sphingomonas spermidinifaciens 9NM-10, whole genome shotgun sequence.</title>
        <authorList>
            <person name="Feng G."/>
            <person name="Zhu H."/>
        </authorList>
    </citation>
    <scope>NUCLEOTIDE SEQUENCE [LARGE SCALE GENOMIC DNA]</scope>
    <source>
        <strain evidence="3 4">9NM-10</strain>
    </source>
</reference>
<dbReference type="Proteomes" id="UP000218366">
    <property type="component" value="Unassembled WGS sequence"/>
</dbReference>
<evidence type="ECO:0000313" key="3">
    <source>
        <dbReference type="EMBL" id="PCD03937.1"/>
    </source>
</evidence>
<evidence type="ECO:0000313" key="4">
    <source>
        <dbReference type="Proteomes" id="UP000218366"/>
    </source>
</evidence>